<dbReference type="GO" id="GO:0003676">
    <property type="term" value="F:nucleic acid binding"/>
    <property type="evidence" value="ECO:0007669"/>
    <property type="project" value="InterPro"/>
</dbReference>
<dbReference type="EMBL" id="JACGWJ010000004">
    <property type="protein sequence ID" value="KAL0424084.1"/>
    <property type="molecule type" value="Genomic_DNA"/>
</dbReference>
<dbReference type="Gene3D" id="3.30.420.10">
    <property type="entry name" value="Ribonuclease H-like superfamily/Ribonuclease H"/>
    <property type="match status" value="1"/>
</dbReference>
<dbReference type="PANTHER" id="PTHR11439">
    <property type="entry name" value="GAG-POL-RELATED RETROTRANSPOSON"/>
    <property type="match status" value="1"/>
</dbReference>
<name>A0AAW2V3R6_SESRA</name>
<dbReference type="SUPFAM" id="SSF56672">
    <property type="entry name" value="DNA/RNA polymerases"/>
    <property type="match status" value="1"/>
</dbReference>
<reference evidence="2" key="2">
    <citation type="journal article" date="2024" name="Plant">
        <title>Genomic evolution and insights into agronomic trait innovations of Sesamum species.</title>
        <authorList>
            <person name="Miao H."/>
            <person name="Wang L."/>
            <person name="Qu L."/>
            <person name="Liu H."/>
            <person name="Sun Y."/>
            <person name="Le M."/>
            <person name="Wang Q."/>
            <person name="Wei S."/>
            <person name="Zheng Y."/>
            <person name="Lin W."/>
            <person name="Duan Y."/>
            <person name="Cao H."/>
            <person name="Xiong S."/>
            <person name="Wang X."/>
            <person name="Wei L."/>
            <person name="Li C."/>
            <person name="Ma Q."/>
            <person name="Ju M."/>
            <person name="Zhao R."/>
            <person name="Li G."/>
            <person name="Mu C."/>
            <person name="Tian Q."/>
            <person name="Mei H."/>
            <person name="Zhang T."/>
            <person name="Gao T."/>
            <person name="Zhang H."/>
        </authorList>
    </citation>
    <scope>NUCLEOTIDE SEQUENCE</scope>
    <source>
        <strain evidence="2">G02</strain>
    </source>
</reference>
<dbReference type="CDD" id="cd09272">
    <property type="entry name" value="RNase_HI_RT_Ty1"/>
    <property type="match status" value="1"/>
</dbReference>
<dbReference type="InterPro" id="IPR043502">
    <property type="entry name" value="DNA/RNA_pol_sf"/>
</dbReference>
<comment type="caution">
    <text evidence="2">The sequence shown here is derived from an EMBL/GenBank/DDBJ whole genome shotgun (WGS) entry which is preliminary data.</text>
</comment>
<evidence type="ECO:0000313" key="2">
    <source>
        <dbReference type="EMBL" id="KAL0424084.1"/>
    </source>
</evidence>
<dbReference type="PANTHER" id="PTHR11439:SF483">
    <property type="entry name" value="PEPTIDE SYNTHASE GLIP-LIKE, PUTATIVE (AFU_ORTHOLOGUE AFUA_3G12920)-RELATED"/>
    <property type="match status" value="1"/>
</dbReference>
<organism evidence="2">
    <name type="scientific">Sesamum radiatum</name>
    <name type="common">Black benniseed</name>
    <dbReference type="NCBI Taxonomy" id="300843"/>
    <lineage>
        <taxon>Eukaryota</taxon>
        <taxon>Viridiplantae</taxon>
        <taxon>Streptophyta</taxon>
        <taxon>Embryophyta</taxon>
        <taxon>Tracheophyta</taxon>
        <taxon>Spermatophyta</taxon>
        <taxon>Magnoliopsida</taxon>
        <taxon>eudicotyledons</taxon>
        <taxon>Gunneridae</taxon>
        <taxon>Pentapetalae</taxon>
        <taxon>asterids</taxon>
        <taxon>lamiids</taxon>
        <taxon>Lamiales</taxon>
        <taxon>Pedaliaceae</taxon>
        <taxon>Sesamum</taxon>
    </lineage>
</organism>
<dbReference type="InterPro" id="IPR036397">
    <property type="entry name" value="RNaseH_sf"/>
</dbReference>
<proteinExistence type="predicted"/>
<protein>
    <submittedName>
        <fullName evidence="2">Retrovirus-related Pol polyprotein from transposon TNT 1-94</fullName>
    </submittedName>
</protein>
<dbReference type="InterPro" id="IPR013103">
    <property type="entry name" value="RVT_2"/>
</dbReference>
<reference evidence="2" key="1">
    <citation type="submission" date="2020-06" db="EMBL/GenBank/DDBJ databases">
        <authorList>
            <person name="Li T."/>
            <person name="Hu X."/>
            <person name="Zhang T."/>
            <person name="Song X."/>
            <person name="Zhang H."/>
            <person name="Dai N."/>
            <person name="Sheng W."/>
            <person name="Hou X."/>
            <person name="Wei L."/>
        </authorList>
    </citation>
    <scope>NUCLEOTIDE SEQUENCE</scope>
    <source>
        <strain evidence="2">G02</strain>
        <tissue evidence="2">Leaf</tissue>
    </source>
</reference>
<feature type="domain" description="Reverse transcriptase Ty1/copia-type" evidence="1">
    <location>
        <begin position="2"/>
        <end position="201"/>
    </location>
</feature>
<sequence>MQREGIDFEETFSPVARFDTIRTVLSIAANYKWKVYQFDVKSAFLNGVLEEEVYVQQPKGYEVKGEEMKVYRLRKALYGLKQAPRAWYERIDTHFNKNGFRKSASEATLYVKTKGAAEVLLICLYVDDLIYTGNSVALINNFKKIMVSEFEMTDLGEMSYFLGLEVRQSEDGIFISQHKYVKDLLEKYNMKECNAIRTPMIMNQKFCLDDGEEKVDVQLYRSLVGSLLYLTNSRPDILQATALLSRFMQNPSNIHFGAAKRILRYLKGTRSFGLWYSNSNNFELLGFSDSDWAGSIDDRKSTTGYLFMLGSNAISWCSKKQPSTALSSSEAEYMAVSLAACQAIWLRRILGDMKQHQEKATTIFCDNQSTISMTKNPVHHNRTRHIDTRHHYIRELVNEGSIKIEHCNSQEQVADLFTKPLSAEKFTYFRGRLGVTDFCIKGANVTANA</sequence>
<dbReference type="Pfam" id="PF07727">
    <property type="entry name" value="RVT_2"/>
    <property type="match status" value="1"/>
</dbReference>
<dbReference type="AlphaFoldDB" id="A0AAW2V3R6"/>
<gene>
    <name evidence="2" type="ORF">Sradi_0943200</name>
</gene>
<evidence type="ECO:0000259" key="1">
    <source>
        <dbReference type="Pfam" id="PF07727"/>
    </source>
</evidence>
<accession>A0AAW2V3R6</accession>